<keyword evidence="4" id="KW-0949">S-adenosyl-L-methionine</keyword>
<dbReference type="GO" id="GO:0005634">
    <property type="term" value="C:nucleus"/>
    <property type="evidence" value="ECO:0007669"/>
    <property type="project" value="TreeGrafter"/>
</dbReference>
<evidence type="ECO:0000259" key="6">
    <source>
        <dbReference type="PROSITE" id="PS51562"/>
    </source>
</evidence>
<dbReference type="Pfam" id="PF03291">
    <property type="entry name" value="mRNA_G-N7_MeTrfase"/>
    <property type="match status" value="1"/>
</dbReference>
<dbReference type="PROSITE" id="PS51562">
    <property type="entry name" value="RNA_CAP0_MT"/>
    <property type="match status" value="1"/>
</dbReference>
<reference evidence="7" key="1">
    <citation type="journal article" date="2020" name="Nature">
        <title>Giant virus diversity and host interactions through global metagenomics.</title>
        <authorList>
            <person name="Schulz F."/>
            <person name="Roux S."/>
            <person name="Paez-Espino D."/>
            <person name="Jungbluth S."/>
            <person name="Walsh D.A."/>
            <person name="Denef V.J."/>
            <person name="McMahon K.D."/>
            <person name="Konstantinidis K.T."/>
            <person name="Eloe-Fadrosh E.A."/>
            <person name="Kyrpides N.C."/>
            <person name="Woyke T."/>
        </authorList>
    </citation>
    <scope>NUCLEOTIDE SEQUENCE</scope>
    <source>
        <strain evidence="7">GVMAG-M-3300021473-15</strain>
    </source>
</reference>
<evidence type="ECO:0000256" key="5">
    <source>
        <dbReference type="ARBA" id="ARBA00022884"/>
    </source>
</evidence>
<proteinExistence type="predicted"/>
<dbReference type="InterPro" id="IPR019012">
    <property type="entry name" value="RNA_cap_Gua-N2-MeTrfase"/>
</dbReference>
<dbReference type="InterPro" id="IPR029063">
    <property type="entry name" value="SAM-dependent_MTases_sf"/>
</dbReference>
<dbReference type="GO" id="GO:0004482">
    <property type="term" value="F:mRNA 5'-cap (guanine-N7-)-methyltransferase activity"/>
    <property type="evidence" value="ECO:0007669"/>
    <property type="project" value="UniProtKB-EC"/>
</dbReference>
<dbReference type="SUPFAM" id="SSF53335">
    <property type="entry name" value="S-adenosyl-L-methionine-dependent methyltransferases"/>
    <property type="match status" value="2"/>
</dbReference>
<dbReference type="GO" id="GO:0003723">
    <property type="term" value="F:RNA binding"/>
    <property type="evidence" value="ECO:0007669"/>
    <property type="project" value="UniProtKB-KW"/>
</dbReference>
<feature type="domain" description="MRNA cap 0 methyltransferase" evidence="6">
    <location>
        <begin position="10"/>
        <end position="326"/>
    </location>
</feature>
<dbReference type="AlphaFoldDB" id="A0A6C0CQY9"/>
<evidence type="ECO:0000256" key="1">
    <source>
        <dbReference type="ARBA" id="ARBA00011926"/>
    </source>
</evidence>
<keyword evidence="3" id="KW-0808">Transferase</keyword>
<organism evidence="7">
    <name type="scientific">viral metagenome</name>
    <dbReference type="NCBI Taxonomy" id="1070528"/>
    <lineage>
        <taxon>unclassified sequences</taxon>
        <taxon>metagenomes</taxon>
        <taxon>organismal metagenomes</taxon>
    </lineage>
</organism>
<dbReference type="EMBL" id="MN739477">
    <property type="protein sequence ID" value="QHT06871.1"/>
    <property type="molecule type" value="Genomic_DNA"/>
</dbReference>
<keyword evidence="5" id="KW-0694">RNA-binding</keyword>
<dbReference type="InterPro" id="IPR004971">
    <property type="entry name" value="mRNA_G-N7_MeTrfase_dom"/>
</dbReference>
<accession>A0A6C0CQY9</accession>
<dbReference type="Gene3D" id="3.40.50.150">
    <property type="entry name" value="Vaccinia Virus protein VP39"/>
    <property type="match status" value="2"/>
</dbReference>
<evidence type="ECO:0000313" key="7">
    <source>
        <dbReference type="EMBL" id="QHT06871.1"/>
    </source>
</evidence>
<dbReference type="InterPro" id="IPR039753">
    <property type="entry name" value="RG7MT1"/>
</dbReference>
<dbReference type="Pfam" id="PF09445">
    <property type="entry name" value="Methyltransf_15"/>
    <property type="match status" value="1"/>
</dbReference>
<dbReference type="PANTHER" id="PTHR12189:SF2">
    <property type="entry name" value="MRNA CAP GUANINE-N7 METHYLTRANSFERASE"/>
    <property type="match status" value="1"/>
</dbReference>
<dbReference type="PANTHER" id="PTHR12189">
    <property type="entry name" value="MRNA GUANINE-7- METHYLTRANSFERASE"/>
    <property type="match status" value="1"/>
</dbReference>
<dbReference type="GO" id="GO:0036261">
    <property type="term" value="P:7-methylguanosine cap hypermethylation"/>
    <property type="evidence" value="ECO:0007669"/>
    <property type="project" value="InterPro"/>
</dbReference>
<name>A0A6C0CQY9_9ZZZZ</name>
<sequence>MIEETEQSDTMLLKIRQFHTVVKRDIINNAYSHIMYYIPNAPTVLIDLACGRGGDLHKCFDANYETVVGVDAHENSIIEARERYMASYQSKTKPKQRAIPYHVHFFNYNIKTQSDNIVRSVHQALQTRYSEMNPLRRHAPNANTGQADTVIMNFALNYFFETPDTLDTLIRTVSVLLKPGGVFTGVALDGKRVNEIITQNRTQDIYKIKLTDQKQIQEVYGNGYIFQFTQKSKTTQHYFEFIGEIEEYFIDIPELIRVCDKHKLQLMHTSYLVDNLDDHNDVFYVDFVFSFMKTLQGHELPQQLNVQPQPLQPVSSIMVQRPENKRIEHSNRVLKYFPQTSDRDVNYLDIDMTSESLYSSSRIEGGLFLIKTIQHYYTKPMTTLLDGTANIGTDTIALALAFPTCQITAIENEVTNSAVLEHNINVYNLSNVTILKDNTLHVLNTQGHLNYNVIYIDAPWGGTEYKQHDQMSLFLSSDIEKLEIAHLYVKYRSRADMFIFKVPINYNFDAFYTTIHSFREQTFSLPFKIHNKVKFHLLIVKQHI</sequence>
<evidence type="ECO:0000256" key="2">
    <source>
        <dbReference type="ARBA" id="ARBA00022603"/>
    </source>
</evidence>
<dbReference type="EC" id="2.1.1.56" evidence="1"/>
<keyword evidence="2" id="KW-0489">Methyltransferase</keyword>
<evidence type="ECO:0000256" key="4">
    <source>
        <dbReference type="ARBA" id="ARBA00022691"/>
    </source>
</evidence>
<evidence type="ECO:0000256" key="3">
    <source>
        <dbReference type="ARBA" id="ARBA00022679"/>
    </source>
</evidence>
<protein>
    <recommendedName>
        <fullName evidence="1">mRNA (guanine-N(7))-methyltransferase</fullName>
        <ecNumber evidence="1">2.1.1.56</ecNumber>
    </recommendedName>
</protein>